<feature type="compositionally biased region" description="Basic and acidic residues" evidence="1">
    <location>
        <begin position="232"/>
        <end position="243"/>
    </location>
</feature>
<organism evidence="2 3">
    <name type="scientific">Streptomyces enissocaesilis</name>
    <dbReference type="NCBI Taxonomy" id="332589"/>
    <lineage>
        <taxon>Bacteria</taxon>
        <taxon>Bacillati</taxon>
        <taxon>Actinomycetota</taxon>
        <taxon>Actinomycetes</taxon>
        <taxon>Kitasatosporales</taxon>
        <taxon>Streptomycetaceae</taxon>
        <taxon>Streptomyces</taxon>
        <taxon>Streptomyces rochei group</taxon>
    </lineage>
</organism>
<protein>
    <submittedName>
        <fullName evidence="2">Uncharacterized protein</fullName>
    </submittedName>
</protein>
<feature type="compositionally biased region" description="Basic residues" evidence="1">
    <location>
        <begin position="21"/>
        <end position="30"/>
    </location>
</feature>
<feature type="compositionally biased region" description="Low complexity" evidence="1">
    <location>
        <begin position="31"/>
        <end position="52"/>
    </location>
</feature>
<reference evidence="2 3" key="1">
    <citation type="journal article" date="2019" name="Int. J. Syst. Evol. Microbiol.">
        <title>The Global Catalogue of Microorganisms (GCM) 10K type strain sequencing project: providing services to taxonomists for standard genome sequencing and annotation.</title>
        <authorList>
            <consortium name="The Broad Institute Genomics Platform"/>
            <consortium name="The Broad Institute Genome Sequencing Center for Infectious Disease"/>
            <person name="Wu L."/>
            <person name="Ma J."/>
        </authorList>
    </citation>
    <scope>NUCLEOTIDE SEQUENCE [LARGE SCALE GENOMIC DNA]</scope>
    <source>
        <strain evidence="2 3">JCM 9088</strain>
    </source>
</reference>
<evidence type="ECO:0000313" key="3">
    <source>
        <dbReference type="Proteomes" id="UP001500403"/>
    </source>
</evidence>
<proteinExistence type="predicted"/>
<feature type="region of interest" description="Disordered" evidence="1">
    <location>
        <begin position="1"/>
        <end position="75"/>
    </location>
</feature>
<evidence type="ECO:0000313" key="2">
    <source>
        <dbReference type="EMBL" id="GAA2943805.1"/>
    </source>
</evidence>
<feature type="compositionally biased region" description="Low complexity" evidence="1">
    <location>
        <begin position="200"/>
        <end position="212"/>
    </location>
</feature>
<feature type="region of interest" description="Disordered" evidence="1">
    <location>
        <begin position="154"/>
        <end position="251"/>
    </location>
</feature>
<gene>
    <name evidence="2" type="ORF">GCM10010446_31350</name>
</gene>
<dbReference type="Proteomes" id="UP001500403">
    <property type="component" value="Unassembled WGS sequence"/>
</dbReference>
<feature type="compositionally biased region" description="Basic residues" evidence="1">
    <location>
        <begin position="189"/>
        <end position="199"/>
    </location>
</feature>
<keyword evidence="3" id="KW-1185">Reference proteome</keyword>
<dbReference type="EMBL" id="BAAAUD010000034">
    <property type="protein sequence ID" value="GAA2943805.1"/>
    <property type="molecule type" value="Genomic_DNA"/>
</dbReference>
<comment type="caution">
    <text evidence="2">The sequence shown here is derived from an EMBL/GenBank/DDBJ whole genome shotgun (WGS) entry which is preliminary data.</text>
</comment>
<evidence type="ECO:0000256" key="1">
    <source>
        <dbReference type="SAM" id="MobiDB-lite"/>
    </source>
</evidence>
<accession>A0ABN3X937</accession>
<sequence length="251" mass="26843">MGQLRGKIRELPEQQESSSRLLRRLRRTSATRRTTALDTGRGRHGSSSGTTGAAQQAWDSARTWGRDDTTGEGGEQARARAVVGTLKALAQQRPDAVTLLDGFPDAALDTWPAPVPEAVRVVLRETGGLEADGIPYAFGPRGTPHGRRPFADGHWTLGEPHWGQGSLTVGPGGGWRADWSRSRPSGRTTNRKPPSRPRRSPAGSSPSPNGSPTLARWRNGPCPRSSSSPSVGRDRRERGDGRRAGGTGRPG</sequence>
<name>A0ABN3X937_9ACTN</name>